<accession>A0ABP0PM69</accession>
<keyword evidence="6" id="KW-1185">Reference proteome</keyword>
<dbReference type="PANTHER" id="PTHR10288">
    <property type="entry name" value="KH DOMAIN CONTAINING RNA BINDING PROTEIN"/>
    <property type="match status" value="1"/>
</dbReference>
<proteinExistence type="predicted"/>
<evidence type="ECO:0000256" key="1">
    <source>
        <dbReference type="ARBA" id="ARBA00022737"/>
    </source>
</evidence>
<feature type="domain" description="K Homology" evidence="4">
    <location>
        <begin position="637"/>
        <end position="708"/>
    </location>
</feature>
<organism evidence="5 6">
    <name type="scientific">Durusdinium trenchii</name>
    <dbReference type="NCBI Taxonomy" id="1381693"/>
    <lineage>
        <taxon>Eukaryota</taxon>
        <taxon>Sar</taxon>
        <taxon>Alveolata</taxon>
        <taxon>Dinophyceae</taxon>
        <taxon>Suessiales</taxon>
        <taxon>Symbiodiniaceae</taxon>
        <taxon>Durusdinium</taxon>
    </lineage>
</organism>
<feature type="domain" description="K Homology" evidence="4">
    <location>
        <begin position="245"/>
        <end position="375"/>
    </location>
</feature>
<dbReference type="SUPFAM" id="SSF54791">
    <property type="entry name" value="Eukaryotic type KH-domain (KH-domain type I)"/>
    <property type="match status" value="2"/>
</dbReference>
<evidence type="ECO:0000313" key="6">
    <source>
        <dbReference type="Proteomes" id="UP001642464"/>
    </source>
</evidence>
<evidence type="ECO:0000259" key="4">
    <source>
        <dbReference type="SMART" id="SM00322"/>
    </source>
</evidence>
<feature type="region of interest" description="Disordered" evidence="3">
    <location>
        <begin position="1153"/>
        <end position="1199"/>
    </location>
</feature>
<feature type="region of interest" description="Disordered" evidence="3">
    <location>
        <begin position="714"/>
        <end position="781"/>
    </location>
</feature>
<dbReference type="EMBL" id="CAXAMM010036668">
    <property type="protein sequence ID" value="CAK9076099.1"/>
    <property type="molecule type" value="Genomic_DNA"/>
</dbReference>
<dbReference type="Pfam" id="PF00013">
    <property type="entry name" value="KH_1"/>
    <property type="match status" value="2"/>
</dbReference>
<dbReference type="InterPro" id="IPR004088">
    <property type="entry name" value="KH_dom_type_1"/>
</dbReference>
<name>A0ABP0PM69_9DINO</name>
<feature type="region of interest" description="Disordered" evidence="3">
    <location>
        <begin position="1213"/>
        <end position="1237"/>
    </location>
</feature>
<gene>
    <name evidence="5" type="ORF">SCF082_LOCUS36756</name>
</gene>
<dbReference type="SMART" id="SM00322">
    <property type="entry name" value="KH"/>
    <property type="match status" value="2"/>
</dbReference>
<sequence length="1237" mass="135616">MPRARRPPSEDSDEVLAEYDEAEAVRLKTPSPEYEEEQVAPGEYRDAKRKKKEKKKKKKHKEGSEERPRKKARKHQADASASQAMSMSLAYGAYGAYGYGGWIPGMPYPTMPSMLNAASMLNAPSMQSRVPSMQSAPSSKPSNIFRAPGSMLIPEAAPMIPTLHSVLTGEVQMLTPRGALLRLSDQSQVRYLDGLLRRRPEEPAKSVGAKCFVKVVRIEAGMVIVETKDVDQEVGKDLDPEHEKAEIEEWLDVPMRLVGRVIGRKGETIRKICEESGADLRFDETVREELGGNTKRKTTGGTGDDMRKFLEAAQEDAELTAKMEEEPQDETAEPADDLRAFLAEAQADAPRAAEIENEEEGEVQEAAGDLAAFLRAAKADEAEQADLSQLPARSFVPAVEFIAYSLENWDELLYRKMGDAGVSLVYPENLSITDKEGQAVDIEKGLRQKHFPIRVRYILTSDTYVKDLKPQEEAKKEDAEVKVKEEEAPEERKNTKPAKASVNRKDAIYVSGLEGLSKKQVFEVFKSKSLPLPLTVDRVSSSDSICVFADVQDAQTAMGAMEAHGHGVQVRLATMAEIRQKAFNRFKEVPKEEFMRLRINGDSPDVRTAKKLVLDLLDELSSSKSGAAARERRGEDGSVEESLAVPVGRIGHLIGKGGKNIQDLEKLTGARLRVLPAANDEEDEQRLLVSGTPKAVDLAKKHLRKYIPTLPDEVTASGVPERRKTETAAEPPAEPSPGESLRGRRAQAAEVLEAAGRARNSLKEVARSRSSSTSSRTRVKRLRERKKGISLEEYQVMLRKQKELDAAAAKAEEMAESARAFARRVAEEDRQREEVEDSFDWVEESGPSALGRLCVTSCGAGRVSRVVVTPSNRRYISFELLAGGVLQVPEDAALPWLRAVEGSLGSRVSAPAEWTEGSSRPPSGAVWVVSELLPQGRRLAFRLVTPAELFPRFVEAGRLPAWPRLESVVYLVELSTTPETVGHIMPYRHDYRKSEKSYAKGDLLLLEGSRPGLQDVGIVRKVLYGAKGEKAAMIAAQKDPLNLSGTPRLALQRCGAAEKIKREQITALERMVLPLLASRLPTGATALGVGASLDGTFLRFFVRLPPSTEAKGADQESPAAQGAAAAAAAVGALLGCLSEVFASFGAEPLPQPKEVTTKEVQEKRKKARDKVLKAARKKAKEKKASSKSSSSSSSSSDEFLLAMAKRGDKALARVAQAEERAEKVHHKEEAAELRNLV</sequence>
<dbReference type="Gene3D" id="3.30.1370.10">
    <property type="entry name" value="K Homology domain, type 1"/>
    <property type="match status" value="1"/>
</dbReference>
<evidence type="ECO:0000256" key="3">
    <source>
        <dbReference type="SAM" id="MobiDB-lite"/>
    </source>
</evidence>
<feature type="region of interest" description="Disordered" evidence="3">
    <location>
        <begin position="1"/>
        <end position="81"/>
    </location>
</feature>
<protein>
    <submittedName>
        <fullName evidence="5">Far upstream element-binding protein 3</fullName>
    </submittedName>
</protein>
<keyword evidence="1" id="KW-0677">Repeat</keyword>
<dbReference type="Gene3D" id="3.30.310.210">
    <property type="match status" value="1"/>
</dbReference>
<feature type="compositionally biased region" description="Basic and acidic residues" evidence="3">
    <location>
        <begin position="475"/>
        <end position="494"/>
    </location>
</feature>
<comment type="caution">
    <text evidence="5">The sequence shown here is derived from an EMBL/GenBank/DDBJ whole genome shotgun (WGS) entry which is preliminary data.</text>
</comment>
<feature type="compositionally biased region" description="Basic residues" evidence="3">
    <location>
        <begin position="1163"/>
        <end position="1181"/>
    </location>
</feature>
<dbReference type="CDD" id="cd00105">
    <property type="entry name" value="KH-I"/>
    <property type="match status" value="1"/>
</dbReference>
<dbReference type="Proteomes" id="UP001642464">
    <property type="component" value="Unassembled WGS sequence"/>
</dbReference>
<dbReference type="InterPro" id="IPR004087">
    <property type="entry name" value="KH_dom"/>
</dbReference>
<feature type="compositionally biased region" description="Low complexity" evidence="3">
    <location>
        <begin position="1186"/>
        <end position="1196"/>
    </location>
</feature>
<reference evidence="5 6" key="1">
    <citation type="submission" date="2024-02" db="EMBL/GenBank/DDBJ databases">
        <authorList>
            <person name="Chen Y."/>
            <person name="Shah S."/>
            <person name="Dougan E. K."/>
            <person name="Thang M."/>
            <person name="Chan C."/>
        </authorList>
    </citation>
    <scope>NUCLEOTIDE SEQUENCE [LARGE SCALE GENOMIC DNA]</scope>
</reference>
<evidence type="ECO:0000313" key="5">
    <source>
        <dbReference type="EMBL" id="CAK9076099.1"/>
    </source>
</evidence>
<dbReference type="InterPro" id="IPR036612">
    <property type="entry name" value="KH_dom_type_1_sf"/>
</dbReference>
<dbReference type="PROSITE" id="PS50084">
    <property type="entry name" value="KH_TYPE_1"/>
    <property type="match status" value="2"/>
</dbReference>
<feature type="region of interest" description="Disordered" evidence="3">
    <location>
        <begin position="475"/>
        <end position="499"/>
    </location>
</feature>
<keyword evidence="2" id="KW-0694">RNA-binding</keyword>
<feature type="compositionally biased region" description="Acidic residues" evidence="3">
    <location>
        <begin position="10"/>
        <end position="22"/>
    </location>
</feature>
<feature type="compositionally biased region" description="Basic residues" evidence="3">
    <location>
        <begin position="47"/>
        <end position="61"/>
    </location>
</feature>
<evidence type="ECO:0000256" key="2">
    <source>
        <dbReference type="PROSITE-ProRule" id="PRU00117"/>
    </source>
</evidence>